<dbReference type="AlphaFoldDB" id="A0A3L6S572"/>
<dbReference type="EMBL" id="PQIB02000006">
    <property type="protein sequence ID" value="RLN13548.1"/>
    <property type="molecule type" value="Genomic_DNA"/>
</dbReference>
<sequence length="60" mass="7221">MRPNYPLKCRVTVRKEIMEYYLAAKDKLYAYFKTIDSRFSATMDMWTSIQNKGFMCLTLH</sequence>
<keyword evidence="3" id="KW-0863">Zinc-finger</keyword>
<evidence type="ECO:0000313" key="6">
    <source>
        <dbReference type="EMBL" id="RLN13548.1"/>
    </source>
</evidence>
<keyword evidence="5" id="KW-0539">Nucleus</keyword>
<name>A0A3L6S572_PANMI</name>
<dbReference type="GO" id="GO:0005634">
    <property type="term" value="C:nucleus"/>
    <property type="evidence" value="ECO:0007669"/>
    <property type="project" value="UniProtKB-SubCell"/>
</dbReference>
<keyword evidence="4" id="KW-0862">Zinc</keyword>
<dbReference type="PANTHER" id="PTHR46481">
    <property type="entry name" value="ZINC FINGER BED DOMAIN-CONTAINING PROTEIN 4"/>
    <property type="match status" value="1"/>
</dbReference>
<dbReference type="Proteomes" id="UP000275267">
    <property type="component" value="Unassembled WGS sequence"/>
</dbReference>
<proteinExistence type="predicted"/>
<comment type="caution">
    <text evidence="6">The sequence shown here is derived from an EMBL/GenBank/DDBJ whole genome shotgun (WGS) entry which is preliminary data.</text>
</comment>
<evidence type="ECO:0000256" key="3">
    <source>
        <dbReference type="ARBA" id="ARBA00022771"/>
    </source>
</evidence>
<evidence type="ECO:0000256" key="1">
    <source>
        <dbReference type="ARBA" id="ARBA00004123"/>
    </source>
</evidence>
<gene>
    <name evidence="6" type="ORF">C2845_PM09G17910</name>
</gene>
<organism evidence="6 7">
    <name type="scientific">Panicum miliaceum</name>
    <name type="common">Proso millet</name>
    <name type="synonym">Broomcorn millet</name>
    <dbReference type="NCBI Taxonomy" id="4540"/>
    <lineage>
        <taxon>Eukaryota</taxon>
        <taxon>Viridiplantae</taxon>
        <taxon>Streptophyta</taxon>
        <taxon>Embryophyta</taxon>
        <taxon>Tracheophyta</taxon>
        <taxon>Spermatophyta</taxon>
        <taxon>Magnoliopsida</taxon>
        <taxon>Liliopsida</taxon>
        <taxon>Poales</taxon>
        <taxon>Poaceae</taxon>
        <taxon>PACMAD clade</taxon>
        <taxon>Panicoideae</taxon>
        <taxon>Panicodae</taxon>
        <taxon>Paniceae</taxon>
        <taxon>Panicinae</taxon>
        <taxon>Panicum</taxon>
        <taxon>Panicum sect. Panicum</taxon>
    </lineage>
</organism>
<accession>A0A3L6S572</accession>
<dbReference type="InterPro" id="IPR052035">
    <property type="entry name" value="ZnF_BED_domain_contain"/>
</dbReference>
<keyword evidence="7" id="KW-1185">Reference proteome</keyword>
<evidence type="ECO:0000313" key="7">
    <source>
        <dbReference type="Proteomes" id="UP000275267"/>
    </source>
</evidence>
<protein>
    <submittedName>
        <fullName evidence="6">Uncharacterized protein</fullName>
    </submittedName>
</protein>
<dbReference type="PANTHER" id="PTHR46481:SF10">
    <property type="entry name" value="ZINC FINGER BED DOMAIN-CONTAINING PROTEIN 39"/>
    <property type="match status" value="1"/>
</dbReference>
<keyword evidence="2" id="KW-0479">Metal-binding</keyword>
<evidence type="ECO:0000256" key="5">
    <source>
        <dbReference type="ARBA" id="ARBA00023242"/>
    </source>
</evidence>
<evidence type="ECO:0000256" key="4">
    <source>
        <dbReference type="ARBA" id="ARBA00022833"/>
    </source>
</evidence>
<dbReference type="GO" id="GO:0008270">
    <property type="term" value="F:zinc ion binding"/>
    <property type="evidence" value="ECO:0007669"/>
    <property type="project" value="UniProtKB-KW"/>
</dbReference>
<reference evidence="7" key="1">
    <citation type="journal article" date="2019" name="Nat. Commun.">
        <title>The genome of broomcorn millet.</title>
        <authorList>
            <person name="Zou C."/>
            <person name="Miki D."/>
            <person name="Li D."/>
            <person name="Tang Q."/>
            <person name="Xiao L."/>
            <person name="Rajput S."/>
            <person name="Deng P."/>
            <person name="Jia W."/>
            <person name="Huang R."/>
            <person name="Zhang M."/>
            <person name="Sun Y."/>
            <person name="Hu J."/>
            <person name="Fu X."/>
            <person name="Schnable P.S."/>
            <person name="Li F."/>
            <person name="Zhang H."/>
            <person name="Feng B."/>
            <person name="Zhu X."/>
            <person name="Liu R."/>
            <person name="Schnable J.C."/>
            <person name="Zhu J.-K."/>
            <person name="Zhang H."/>
        </authorList>
    </citation>
    <scope>NUCLEOTIDE SEQUENCE [LARGE SCALE GENOMIC DNA]</scope>
</reference>
<comment type="subcellular location">
    <subcellularLocation>
        <location evidence="1">Nucleus</location>
    </subcellularLocation>
</comment>
<evidence type="ECO:0000256" key="2">
    <source>
        <dbReference type="ARBA" id="ARBA00022723"/>
    </source>
</evidence>